<dbReference type="CDD" id="cd00082">
    <property type="entry name" value="HisKA"/>
    <property type="match status" value="1"/>
</dbReference>
<comment type="caution">
    <text evidence="12">The sequence shown here is derived from an EMBL/GenBank/DDBJ whole genome shotgun (WGS) entry which is preliminary data.</text>
</comment>
<dbReference type="InterPro" id="IPR003661">
    <property type="entry name" value="HisK_dim/P_dom"/>
</dbReference>
<evidence type="ECO:0000256" key="1">
    <source>
        <dbReference type="ARBA" id="ARBA00000085"/>
    </source>
</evidence>
<dbReference type="PROSITE" id="PS50109">
    <property type="entry name" value="HIS_KIN"/>
    <property type="match status" value="1"/>
</dbReference>
<keyword evidence="8 10" id="KW-1133">Transmembrane helix</keyword>
<dbReference type="PANTHER" id="PTHR45528:SF12">
    <property type="entry name" value="SENSOR HISTIDINE KINASE ARSS"/>
    <property type="match status" value="1"/>
</dbReference>
<keyword evidence="13" id="KW-1185">Reference proteome</keyword>
<dbReference type="PATRIC" id="fig|929558.5.peg.2213"/>
<dbReference type="eggNOG" id="COG0642">
    <property type="taxonomic scope" value="Bacteria"/>
</dbReference>
<feature type="transmembrane region" description="Helical" evidence="10">
    <location>
        <begin position="148"/>
        <end position="170"/>
    </location>
</feature>
<dbReference type="InterPro" id="IPR047994">
    <property type="entry name" value="ArsS-like"/>
</dbReference>
<dbReference type="SMART" id="SM00388">
    <property type="entry name" value="HisKA"/>
    <property type="match status" value="1"/>
</dbReference>
<proteinExistence type="predicted"/>
<dbReference type="EMBL" id="AFRZ01000001">
    <property type="protein sequence ID" value="EHP30745.1"/>
    <property type="molecule type" value="Genomic_DNA"/>
</dbReference>
<reference evidence="12 13" key="1">
    <citation type="journal article" date="2012" name="Proc. Natl. Acad. Sci. U.S.A.">
        <title>Genome and physiology of a model Epsilonproteobacterium responsible for sulfide detoxification in marine oxygen depletion zones.</title>
        <authorList>
            <person name="Grote J."/>
            <person name="Schott T."/>
            <person name="Bruckner C.G."/>
            <person name="Glockner F.O."/>
            <person name="Jost G."/>
            <person name="Teeling H."/>
            <person name="Labrenz M."/>
            <person name="Jurgens K."/>
        </authorList>
    </citation>
    <scope>NUCLEOTIDE SEQUENCE [LARGE SCALE GENOMIC DNA]</scope>
    <source>
        <strain evidence="12 13">GD1</strain>
    </source>
</reference>
<dbReference type="Gene3D" id="1.10.287.130">
    <property type="match status" value="1"/>
</dbReference>
<evidence type="ECO:0000313" key="12">
    <source>
        <dbReference type="EMBL" id="EHP30745.1"/>
    </source>
</evidence>
<keyword evidence="4" id="KW-0597">Phosphoprotein</keyword>
<keyword evidence="5" id="KW-0808">Transferase</keyword>
<evidence type="ECO:0000256" key="10">
    <source>
        <dbReference type="SAM" id="Phobius"/>
    </source>
</evidence>
<accession>H1FY49</accession>
<gene>
    <name evidence="12" type="ORF">SMGD1_2222</name>
</gene>
<dbReference type="InterPro" id="IPR050398">
    <property type="entry name" value="HssS/ArlS-like"/>
</dbReference>
<dbReference type="Gene3D" id="3.30.565.10">
    <property type="entry name" value="Histidine kinase-like ATPase, C-terminal domain"/>
    <property type="match status" value="1"/>
</dbReference>
<comment type="catalytic activity">
    <reaction evidence="1">
        <text>ATP + protein L-histidine = ADP + protein N-phospho-L-histidine.</text>
        <dbReference type="EC" id="2.7.13.3"/>
    </reaction>
</comment>
<dbReference type="OrthoDB" id="9812241at2"/>
<dbReference type="InterPro" id="IPR005467">
    <property type="entry name" value="His_kinase_dom"/>
</dbReference>
<dbReference type="EC" id="2.7.13.3" evidence="3"/>
<evidence type="ECO:0000313" key="13">
    <source>
        <dbReference type="Proteomes" id="UP000006431"/>
    </source>
</evidence>
<evidence type="ECO:0000256" key="2">
    <source>
        <dbReference type="ARBA" id="ARBA00004141"/>
    </source>
</evidence>
<accession>B6BMY2</accession>
<evidence type="ECO:0000256" key="7">
    <source>
        <dbReference type="ARBA" id="ARBA00022777"/>
    </source>
</evidence>
<evidence type="ECO:0000256" key="4">
    <source>
        <dbReference type="ARBA" id="ARBA00022553"/>
    </source>
</evidence>
<keyword evidence="9 10" id="KW-0472">Membrane</keyword>
<feature type="transmembrane region" description="Helical" evidence="10">
    <location>
        <begin position="6"/>
        <end position="29"/>
    </location>
</feature>
<dbReference type="SUPFAM" id="SSF55874">
    <property type="entry name" value="ATPase domain of HSP90 chaperone/DNA topoisomerase II/histidine kinase"/>
    <property type="match status" value="1"/>
</dbReference>
<dbReference type="Pfam" id="PF02518">
    <property type="entry name" value="HATPase_c"/>
    <property type="match status" value="1"/>
</dbReference>
<keyword evidence="7 12" id="KW-0418">Kinase</keyword>
<dbReference type="SUPFAM" id="SSF47384">
    <property type="entry name" value="Homodimeric domain of signal transducing histidine kinase"/>
    <property type="match status" value="1"/>
</dbReference>
<dbReference type="RefSeq" id="WP_008339311.1">
    <property type="nucleotide sequence ID" value="NZ_AFRZ01000001.1"/>
</dbReference>
<evidence type="ECO:0000256" key="8">
    <source>
        <dbReference type="ARBA" id="ARBA00022989"/>
    </source>
</evidence>
<dbReference type="PANTHER" id="PTHR45528">
    <property type="entry name" value="SENSOR HISTIDINE KINASE CPXA"/>
    <property type="match status" value="1"/>
</dbReference>
<dbReference type="Proteomes" id="UP000006431">
    <property type="component" value="Unassembled WGS sequence"/>
</dbReference>
<evidence type="ECO:0000256" key="9">
    <source>
        <dbReference type="ARBA" id="ARBA00023136"/>
    </source>
</evidence>
<dbReference type="InterPro" id="IPR036890">
    <property type="entry name" value="HATPase_C_sf"/>
</dbReference>
<protein>
    <recommendedName>
        <fullName evidence="3">histidine kinase</fullName>
        <ecNumber evidence="3">2.7.13.3</ecNumber>
    </recommendedName>
</protein>
<evidence type="ECO:0000259" key="11">
    <source>
        <dbReference type="PROSITE" id="PS50109"/>
    </source>
</evidence>
<dbReference type="GO" id="GO:0000155">
    <property type="term" value="F:phosphorelay sensor kinase activity"/>
    <property type="evidence" value="ECO:0007669"/>
    <property type="project" value="InterPro"/>
</dbReference>
<evidence type="ECO:0000256" key="6">
    <source>
        <dbReference type="ARBA" id="ARBA00022692"/>
    </source>
</evidence>
<evidence type="ECO:0000256" key="5">
    <source>
        <dbReference type="ARBA" id="ARBA00022679"/>
    </source>
</evidence>
<dbReference type="STRING" id="929558.SMGD1_2222"/>
<feature type="domain" description="Histidine kinase" evidence="11">
    <location>
        <begin position="231"/>
        <end position="425"/>
    </location>
</feature>
<evidence type="ECO:0000256" key="3">
    <source>
        <dbReference type="ARBA" id="ARBA00012438"/>
    </source>
</evidence>
<name>B6BMY2_SULGG</name>
<comment type="subcellular location">
    <subcellularLocation>
        <location evidence="2">Membrane</location>
        <topology evidence="2">Multi-pass membrane protein</topology>
    </subcellularLocation>
</comment>
<dbReference type="NCBIfam" id="NF038389">
    <property type="entry name" value="ArsS_fam_HK"/>
    <property type="match status" value="1"/>
</dbReference>
<keyword evidence="6 10" id="KW-0812">Transmembrane</keyword>
<sequence length="425" mass="49988">MLNRHSILFKLNIIFIITIISVTVIFLMLDGFIHKRSNFDLGFHLRHIDRNLHRDGEIEIKNLILPQTLEIVEDMSIVTKAKPIEKRDFFKQPPKVPFIKEHGKPPPPFFKREHSFDLLRYKDTIYVHIKEKNFELLLRYHEQEYKQIVLFIRVAYFVFLGILIIVYYMIRKNIQSLKTLQNSLKDYENGVVDATKVLDGKDEIALVSKQFYKVASKLEAVNESRKLFLRNMMHELKTPLTKSKLYLGFMEESKIKDGLELSLNKLELLIDDMANIEKITTDNVDIDKKDFRAIDIIDNAMDMLFINKNGVIIKDESTMVMSVDFKLFSIVLKNLIDNGIKYSADGMVFVECKDEKIYVSSRGERLEYNFVNYLEPFFKGDLNEINQRGFGLGLYIVNEILLKHRFEFLYEHKNDKNIFIIDTTA</sequence>
<dbReference type="InterPro" id="IPR036097">
    <property type="entry name" value="HisK_dim/P_sf"/>
</dbReference>
<dbReference type="HOGENOM" id="CLU_051843_0_0_7"/>
<organism evidence="12 13">
    <name type="scientific">Sulfurimonas gotlandica (strain DSM 19862 / JCM 16533 / GD1)</name>
    <dbReference type="NCBI Taxonomy" id="929558"/>
    <lineage>
        <taxon>Bacteria</taxon>
        <taxon>Pseudomonadati</taxon>
        <taxon>Campylobacterota</taxon>
        <taxon>Epsilonproteobacteria</taxon>
        <taxon>Campylobacterales</taxon>
        <taxon>Sulfurimonadaceae</taxon>
        <taxon>Sulfurimonas</taxon>
    </lineage>
</organism>
<dbReference type="Gene3D" id="6.10.340.10">
    <property type="match status" value="1"/>
</dbReference>
<dbReference type="InterPro" id="IPR003594">
    <property type="entry name" value="HATPase_dom"/>
</dbReference>
<dbReference type="GO" id="GO:0016020">
    <property type="term" value="C:membrane"/>
    <property type="evidence" value="ECO:0007669"/>
    <property type="project" value="UniProtKB-SubCell"/>
</dbReference>
<dbReference type="AlphaFoldDB" id="B6BMY2"/>